<feature type="compositionally biased region" description="Polar residues" evidence="1">
    <location>
        <begin position="80"/>
        <end position="89"/>
    </location>
</feature>
<feature type="region of interest" description="Disordered" evidence="1">
    <location>
        <begin position="71"/>
        <end position="155"/>
    </location>
</feature>
<sequence>MDEGLCRIELYCSVGCWWHLAHNTVFEVAELKAAVEELAAVWRTAGPGLSPSQSQQSEYKRPEFKFCRINHIEDKRRGQAQESSSTSLQARRPDEAPSPPKKRRKLVVTLSTPIRYEGRVKAQDATAQGASGSSSSSLLTPLVPEGWGFKATAEE</sequence>
<gene>
    <name evidence="2" type="ORF">BCV69DRAFT_299988</name>
</gene>
<proteinExistence type="predicted"/>
<evidence type="ECO:0000313" key="2">
    <source>
        <dbReference type="EMBL" id="PWN19679.1"/>
    </source>
</evidence>
<reference evidence="2 3" key="1">
    <citation type="journal article" date="2018" name="Mol. Biol. Evol.">
        <title>Broad Genomic Sampling Reveals a Smut Pathogenic Ancestry of the Fungal Clade Ustilaginomycotina.</title>
        <authorList>
            <person name="Kijpornyongpan T."/>
            <person name="Mondo S.J."/>
            <person name="Barry K."/>
            <person name="Sandor L."/>
            <person name="Lee J."/>
            <person name="Lipzen A."/>
            <person name="Pangilinan J."/>
            <person name="LaButti K."/>
            <person name="Hainaut M."/>
            <person name="Henrissat B."/>
            <person name="Grigoriev I.V."/>
            <person name="Spatafora J.W."/>
            <person name="Aime M.C."/>
        </authorList>
    </citation>
    <scope>NUCLEOTIDE SEQUENCE [LARGE SCALE GENOMIC DNA]</scope>
    <source>
        <strain evidence="2 3">MCA 4718</strain>
    </source>
</reference>
<feature type="compositionally biased region" description="Low complexity" evidence="1">
    <location>
        <begin position="123"/>
        <end position="140"/>
    </location>
</feature>
<accession>A0A316U2Y1</accession>
<dbReference type="GeneID" id="37016145"/>
<protein>
    <submittedName>
        <fullName evidence="2">Uncharacterized protein</fullName>
    </submittedName>
</protein>
<dbReference type="Proteomes" id="UP000245942">
    <property type="component" value="Unassembled WGS sequence"/>
</dbReference>
<evidence type="ECO:0000313" key="3">
    <source>
        <dbReference type="Proteomes" id="UP000245942"/>
    </source>
</evidence>
<organism evidence="2 3">
    <name type="scientific">Pseudomicrostroma glucosiphilum</name>
    <dbReference type="NCBI Taxonomy" id="1684307"/>
    <lineage>
        <taxon>Eukaryota</taxon>
        <taxon>Fungi</taxon>
        <taxon>Dikarya</taxon>
        <taxon>Basidiomycota</taxon>
        <taxon>Ustilaginomycotina</taxon>
        <taxon>Exobasidiomycetes</taxon>
        <taxon>Microstromatales</taxon>
        <taxon>Microstromatales incertae sedis</taxon>
        <taxon>Pseudomicrostroma</taxon>
    </lineage>
</organism>
<dbReference type="AlphaFoldDB" id="A0A316U2Y1"/>
<dbReference type="EMBL" id="KZ819330">
    <property type="protein sequence ID" value="PWN19679.1"/>
    <property type="molecule type" value="Genomic_DNA"/>
</dbReference>
<dbReference type="RefSeq" id="XP_025346839.1">
    <property type="nucleotide sequence ID" value="XM_025494411.1"/>
</dbReference>
<evidence type="ECO:0000256" key="1">
    <source>
        <dbReference type="SAM" id="MobiDB-lite"/>
    </source>
</evidence>
<keyword evidence="3" id="KW-1185">Reference proteome</keyword>
<name>A0A316U2Y1_9BASI</name>